<evidence type="ECO:0000313" key="1">
    <source>
        <dbReference type="EMBL" id="KAK8757505.1"/>
    </source>
</evidence>
<gene>
    <name evidence="1" type="ORF">V5799_004860</name>
</gene>
<dbReference type="EMBL" id="JARKHS020035150">
    <property type="protein sequence ID" value="KAK8757505.1"/>
    <property type="molecule type" value="Genomic_DNA"/>
</dbReference>
<proteinExistence type="predicted"/>
<sequence length="105" mass="11584">MADLVCIAIPARLIKVFPSAGWSESTTAVSRRKISVCGDLSHFETDMAAASLGQSEGSLAPRRVTQYVVQQTCVPRCLERFRTCVTRDFAEWHNGGVICAYRQCT</sequence>
<accession>A0AAQ4D4W5</accession>
<comment type="caution">
    <text evidence="1">The sequence shown here is derived from an EMBL/GenBank/DDBJ whole genome shotgun (WGS) entry which is preliminary data.</text>
</comment>
<name>A0AAQ4D4W5_AMBAM</name>
<evidence type="ECO:0000313" key="2">
    <source>
        <dbReference type="Proteomes" id="UP001321473"/>
    </source>
</evidence>
<keyword evidence="2" id="KW-1185">Reference proteome</keyword>
<reference evidence="1 2" key="1">
    <citation type="journal article" date="2023" name="Arcadia Sci">
        <title>De novo assembly of a long-read Amblyomma americanum tick genome.</title>
        <authorList>
            <person name="Chou S."/>
            <person name="Poskanzer K.E."/>
            <person name="Rollins M."/>
            <person name="Thuy-Boun P.S."/>
        </authorList>
    </citation>
    <scope>NUCLEOTIDE SEQUENCE [LARGE SCALE GENOMIC DNA]</scope>
    <source>
        <strain evidence="1">F_SG_1</strain>
        <tissue evidence="1">Salivary glands</tissue>
    </source>
</reference>
<dbReference type="AlphaFoldDB" id="A0AAQ4D4W5"/>
<protein>
    <submittedName>
        <fullName evidence="1">Uncharacterized protein</fullName>
    </submittedName>
</protein>
<dbReference type="Proteomes" id="UP001321473">
    <property type="component" value="Unassembled WGS sequence"/>
</dbReference>
<organism evidence="1 2">
    <name type="scientific">Amblyomma americanum</name>
    <name type="common">Lone star tick</name>
    <dbReference type="NCBI Taxonomy" id="6943"/>
    <lineage>
        <taxon>Eukaryota</taxon>
        <taxon>Metazoa</taxon>
        <taxon>Ecdysozoa</taxon>
        <taxon>Arthropoda</taxon>
        <taxon>Chelicerata</taxon>
        <taxon>Arachnida</taxon>
        <taxon>Acari</taxon>
        <taxon>Parasitiformes</taxon>
        <taxon>Ixodida</taxon>
        <taxon>Ixodoidea</taxon>
        <taxon>Ixodidae</taxon>
        <taxon>Amblyomminae</taxon>
        <taxon>Amblyomma</taxon>
    </lineage>
</organism>